<reference evidence="3" key="2">
    <citation type="submission" date="2020-09" db="EMBL/GenBank/DDBJ databases">
        <authorList>
            <person name="Sun Q."/>
            <person name="Zhou Y."/>
        </authorList>
    </citation>
    <scope>NUCLEOTIDE SEQUENCE</scope>
    <source>
        <strain evidence="3">CGMCC 1.10749</strain>
    </source>
</reference>
<dbReference type="EMBL" id="BMEA01000002">
    <property type="protein sequence ID" value="GGB80746.1"/>
    <property type="molecule type" value="Genomic_DNA"/>
</dbReference>
<feature type="transmembrane region" description="Helical" evidence="2">
    <location>
        <begin position="15"/>
        <end position="35"/>
    </location>
</feature>
<feature type="compositionally biased region" description="Gly residues" evidence="1">
    <location>
        <begin position="88"/>
        <end position="106"/>
    </location>
</feature>
<dbReference type="AlphaFoldDB" id="A0A8H9KSI6"/>
<feature type="region of interest" description="Disordered" evidence="1">
    <location>
        <begin position="76"/>
        <end position="106"/>
    </location>
</feature>
<keyword evidence="2" id="KW-1133">Transmembrane helix</keyword>
<sequence length="106" mass="10282">MRMTKETRAAANSRLRISLAVVGVGLVAASMFAFADGEVGPGAGILTVGVVFLIAAAAAWSPRGPASLANLNRYQTSSDSGYVPPVGDSGGDSRGGDGGGGGGGGD</sequence>
<reference evidence="3" key="1">
    <citation type="journal article" date="2014" name="Int. J. Syst. Evol. Microbiol.">
        <title>Complete genome sequence of Corynebacterium casei LMG S-19264T (=DSM 44701T), isolated from a smear-ripened cheese.</title>
        <authorList>
            <consortium name="US DOE Joint Genome Institute (JGI-PGF)"/>
            <person name="Walter F."/>
            <person name="Albersmeier A."/>
            <person name="Kalinowski J."/>
            <person name="Ruckert C."/>
        </authorList>
    </citation>
    <scope>NUCLEOTIDE SEQUENCE</scope>
    <source>
        <strain evidence="3">CGMCC 1.10749</strain>
    </source>
</reference>
<evidence type="ECO:0000313" key="3">
    <source>
        <dbReference type="EMBL" id="GGB80746.1"/>
    </source>
</evidence>
<dbReference type="Proteomes" id="UP000628079">
    <property type="component" value="Unassembled WGS sequence"/>
</dbReference>
<protein>
    <submittedName>
        <fullName evidence="3">Uncharacterized protein</fullName>
    </submittedName>
</protein>
<organism evidence="3 4">
    <name type="scientific">Knoellia flava</name>
    <dbReference type="NCBI Taxonomy" id="913969"/>
    <lineage>
        <taxon>Bacteria</taxon>
        <taxon>Bacillati</taxon>
        <taxon>Actinomycetota</taxon>
        <taxon>Actinomycetes</taxon>
        <taxon>Micrococcales</taxon>
        <taxon>Intrasporangiaceae</taxon>
        <taxon>Knoellia</taxon>
    </lineage>
</organism>
<evidence type="ECO:0000256" key="1">
    <source>
        <dbReference type="SAM" id="MobiDB-lite"/>
    </source>
</evidence>
<evidence type="ECO:0000256" key="2">
    <source>
        <dbReference type="SAM" id="Phobius"/>
    </source>
</evidence>
<accession>A0A8H9KSI6</accession>
<comment type="caution">
    <text evidence="3">The sequence shown here is derived from an EMBL/GenBank/DDBJ whole genome shotgun (WGS) entry which is preliminary data.</text>
</comment>
<gene>
    <name evidence="3" type="ORF">GCM10011314_20450</name>
</gene>
<proteinExistence type="predicted"/>
<feature type="transmembrane region" description="Helical" evidence="2">
    <location>
        <begin position="41"/>
        <end position="60"/>
    </location>
</feature>
<name>A0A8H9KSI6_9MICO</name>
<keyword evidence="2" id="KW-0812">Transmembrane</keyword>
<evidence type="ECO:0000313" key="4">
    <source>
        <dbReference type="Proteomes" id="UP000628079"/>
    </source>
</evidence>
<keyword evidence="2" id="KW-0472">Membrane</keyword>